<name>A0AAV4EN29_9GAST</name>
<protein>
    <submittedName>
        <fullName evidence="2">Uncharacterized protein</fullName>
    </submittedName>
</protein>
<proteinExistence type="predicted"/>
<keyword evidence="3" id="KW-1185">Reference proteome</keyword>
<feature type="compositionally biased region" description="Acidic residues" evidence="1">
    <location>
        <begin position="62"/>
        <end position="89"/>
    </location>
</feature>
<dbReference type="AlphaFoldDB" id="A0AAV4EN29"/>
<evidence type="ECO:0000256" key="1">
    <source>
        <dbReference type="SAM" id="MobiDB-lite"/>
    </source>
</evidence>
<sequence>MKRSDAMDRQPSLSIDAFAAAFTRMLVISAMFYSGSKISHTLVNKTLDATLANDDHDNVDGVYDDDDDDDDGDDENYDDNVYDNDFDDEYNYDEDEKAKKLIISMRFKQE</sequence>
<organism evidence="2 3">
    <name type="scientific">Elysia marginata</name>
    <dbReference type="NCBI Taxonomy" id="1093978"/>
    <lineage>
        <taxon>Eukaryota</taxon>
        <taxon>Metazoa</taxon>
        <taxon>Spiralia</taxon>
        <taxon>Lophotrochozoa</taxon>
        <taxon>Mollusca</taxon>
        <taxon>Gastropoda</taxon>
        <taxon>Heterobranchia</taxon>
        <taxon>Euthyneura</taxon>
        <taxon>Panpulmonata</taxon>
        <taxon>Sacoglossa</taxon>
        <taxon>Placobranchoidea</taxon>
        <taxon>Plakobranchidae</taxon>
        <taxon>Elysia</taxon>
    </lineage>
</organism>
<feature type="region of interest" description="Disordered" evidence="1">
    <location>
        <begin position="52"/>
        <end position="89"/>
    </location>
</feature>
<gene>
    <name evidence="2" type="ORF">ElyMa_001866500</name>
</gene>
<dbReference type="Proteomes" id="UP000762676">
    <property type="component" value="Unassembled WGS sequence"/>
</dbReference>
<comment type="caution">
    <text evidence="2">The sequence shown here is derived from an EMBL/GenBank/DDBJ whole genome shotgun (WGS) entry which is preliminary data.</text>
</comment>
<evidence type="ECO:0000313" key="3">
    <source>
        <dbReference type="Proteomes" id="UP000762676"/>
    </source>
</evidence>
<reference evidence="2 3" key="1">
    <citation type="journal article" date="2021" name="Elife">
        <title>Chloroplast acquisition without the gene transfer in kleptoplastic sea slugs, Plakobranchus ocellatus.</title>
        <authorList>
            <person name="Maeda T."/>
            <person name="Takahashi S."/>
            <person name="Yoshida T."/>
            <person name="Shimamura S."/>
            <person name="Takaki Y."/>
            <person name="Nagai Y."/>
            <person name="Toyoda A."/>
            <person name="Suzuki Y."/>
            <person name="Arimoto A."/>
            <person name="Ishii H."/>
            <person name="Satoh N."/>
            <person name="Nishiyama T."/>
            <person name="Hasebe M."/>
            <person name="Maruyama T."/>
            <person name="Minagawa J."/>
            <person name="Obokata J."/>
            <person name="Shigenobu S."/>
        </authorList>
    </citation>
    <scope>NUCLEOTIDE SEQUENCE [LARGE SCALE GENOMIC DNA]</scope>
</reference>
<evidence type="ECO:0000313" key="2">
    <source>
        <dbReference type="EMBL" id="GFR62249.1"/>
    </source>
</evidence>
<dbReference type="EMBL" id="BMAT01003788">
    <property type="protein sequence ID" value="GFR62249.1"/>
    <property type="molecule type" value="Genomic_DNA"/>
</dbReference>
<accession>A0AAV4EN29</accession>